<evidence type="ECO:0000313" key="2">
    <source>
        <dbReference type="Proteomes" id="UP001079657"/>
    </source>
</evidence>
<proteinExistence type="predicted"/>
<organism evidence="1 2">
    <name type="scientific">Clostridium ganghwense</name>
    <dbReference type="NCBI Taxonomy" id="312089"/>
    <lineage>
        <taxon>Bacteria</taxon>
        <taxon>Bacillati</taxon>
        <taxon>Bacillota</taxon>
        <taxon>Clostridia</taxon>
        <taxon>Eubacteriales</taxon>
        <taxon>Clostridiaceae</taxon>
        <taxon>Clostridium</taxon>
    </lineage>
</organism>
<comment type="caution">
    <text evidence="1">The sequence shown here is derived from an EMBL/GenBank/DDBJ whole genome shotgun (WGS) entry which is preliminary data.</text>
</comment>
<gene>
    <name evidence="1" type="ORF">OXH55_04845</name>
</gene>
<protein>
    <recommendedName>
        <fullName evidence="3">Integrase</fullName>
    </recommendedName>
</protein>
<sequence>MSKGKPKVKFHYGQEDIKKLMKRIVKYKLQESNIKKHTIATYYEKVQR</sequence>
<evidence type="ECO:0000313" key="1">
    <source>
        <dbReference type="EMBL" id="MCY6369950.1"/>
    </source>
</evidence>
<evidence type="ECO:0008006" key="3">
    <source>
        <dbReference type="Google" id="ProtNLM"/>
    </source>
</evidence>
<reference evidence="1" key="1">
    <citation type="submission" date="2022-12" db="EMBL/GenBank/DDBJ databases">
        <authorList>
            <person name="Wang J."/>
        </authorList>
    </citation>
    <scope>NUCLEOTIDE SEQUENCE</scope>
    <source>
        <strain evidence="1">HY-42-06</strain>
    </source>
</reference>
<dbReference type="EMBL" id="JAPQES010000001">
    <property type="protein sequence ID" value="MCY6369950.1"/>
    <property type="molecule type" value="Genomic_DNA"/>
</dbReference>
<dbReference type="RefSeq" id="WP_268048399.1">
    <property type="nucleotide sequence ID" value="NZ_JAPQES010000001.1"/>
</dbReference>
<dbReference type="Proteomes" id="UP001079657">
    <property type="component" value="Unassembled WGS sequence"/>
</dbReference>
<name>A0ABT4CLM6_9CLOT</name>
<accession>A0ABT4CLM6</accession>
<keyword evidence="2" id="KW-1185">Reference proteome</keyword>